<dbReference type="AlphaFoldDB" id="A0A2J7ZHE3"/>
<gene>
    <name evidence="2" type="ORF">TSOC_014521</name>
</gene>
<evidence type="ECO:0000313" key="2">
    <source>
        <dbReference type="EMBL" id="PNG99695.1"/>
    </source>
</evidence>
<evidence type="ECO:0000313" key="3">
    <source>
        <dbReference type="Proteomes" id="UP000236333"/>
    </source>
</evidence>
<dbReference type="GO" id="GO:0016020">
    <property type="term" value="C:membrane"/>
    <property type="evidence" value="ECO:0007669"/>
    <property type="project" value="TreeGrafter"/>
</dbReference>
<protein>
    <recommendedName>
        <fullName evidence="4">Ankyrin repeat domain-containing protein</fullName>
    </recommendedName>
</protein>
<evidence type="ECO:0008006" key="4">
    <source>
        <dbReference type="Google" id="ProtNLM"/>
    </source>
</evidence>
<dbReference type="GO" id="GO:0005783">
    <property type="term" value="C:endoplasmic reticulum"/>
    <property type="evidence" value="ECO:0007669"/>
    <property type="project" value="TreeGrafter"/>
</dbReference>
<dbReference type="Proteomes" id="UP000236333">
    <property type="component" value="Unassembled WGS sequence"/>
</dbReference>
<evidence type="ECO:0000256" key="1">
    <source>
        <dbReference type="SAM" id="MobiDB-lite"/>
    </source>
</evidence>
<dbReference type="InterPro" id="IPR036770">
    <property type="entry name" value="Ankyrin_rpt-contain_sf"/>
</dbReference>
<dbReference type="EMBL" id="PGGS01002306">
    <property type="protein sequence ID" value="PNG99695.1"/>
    <property type="molecule type" value="Genomic_DNA"/>
</dbReference>
<organism evidence="2 3">
    <name type="scientific">Tetrabaena socialis</name>
    <dbReference type="NCBI Taxonomy" id="47790"/>
    <lineage>
        <taxon>Eukaryota</taxon>
        <taxon>Viridiplantae</taxon>
        <taxon>Chlorophyta</taxon>
        <taxon>core chlorophytes</taxon>
        <taxon>Chlorophyceae</taxon>
        <taxon>CS clade</taxon>
        <taxon>Chlamydomonadales</taxon>
        <taxon>Tetrabaenaceae</taxon>
        <taxon>Tetrabaena</taxon>
    </lineage>
</organism>
<dbReference type="GO" id="GO:0030149">
    <property type="term" value="P:sphingolipid catabolic process"/>
    <property type="evidence" value="ECO:0007669"/>
    <property type="project" value="TreeGrafter"/>
</dbReference>
<dbReference type="GO" id="GO:0004620">
    <property type="term" value="F:phospholipase activity"/>
    <property type="evidence" value="ECO:0007669"/>
    <property type="project" value="TreeGrafter"/>
</dbReference>
<sequence length="304" mass="33327">MEPQREILPPQTEPPTEYPRGPFTAPGPRQQDGAASIESAADPSRIWLPELVQRYARSLSCNKVACALRLVNKATAAQFRGPQDRTVRLSQPVPHHAFVQRWGGVGALRSLTLFQRRQLSCLTARSGSIANLEVLRVRDDAACESDDEVLLAAARAGQLEVCRWLRQKGCPWDCWALDAAAEGGQHRQQAVCEWLLASGCPWSEEAAGEAAKAGHVGLMDWLLGTGHDHGVYTLASGVAEGCGLPTLRRLHSTHFTQQLDDFRGTVLAYAPGSATADWRAKVEWLEGQGYPRTAEGFRVPPRLY</sequence>
<reference evidence="2 3" key="1">
    <citation type="journal article" date="2017" name="Mol. Biol. Evol.">
        <title>The 4-celled Tetrabaena socialis nuclear genome reveals the essential components for genetic control of cell number at the origin of multicellularity in the volvocine lineage.</title>
        <authorList>
            <person name="Featherston J."/>
            <person name="Arakaki Y."/>
            <person name="Hanschen E.R."/>
            <person name="Ferris P.J."/>
            <person name="Michod R.E."/>
            <person name="Olson B.J.S.C."/>
            <person name="Nozaki H."/>
            <person name="Durand P.M."/>
        </authorList>
    </citation>
    <scope>NUCLEOTIDE SEQUENCE [LARGE SCALE GENOMIC DNA]</scope>
    <source>
        <strain evidence="2 3">NIES-571</strain>
    </source>
</reference>
<dbReference type="OrthoDB" id="547654at2759"/>
<dbReference type="GO" id="GO:0071944">
    <property type="term" value="C:cell periphery"/>
    <property type="evidence" value="ECO:0007669"/>
    <property type="project" value="TreeGrafter"/>
</dbReference>
<name>A0A2J7ZHE3_9CHLO</name>
<dbReference type="PANTHER" id="PTHR12393:SF6">
    <property type="entry name" value="SPHINGOMYELIN PHOSPHODIESTERASE 2"/>
    <property type="match status" value="1"/>
</dbReference>
<accession>A0A2J7ZHE3</accession>
<dbReference type="Gene3D" id="1.25.40.20">
    <property type="entry name" value="Ankyrin repeat-containing domain"/>
    <property type="match status" value="1"/>
</dbReference>
<comment type="caution">
    <text evidence="2">The sequence shown here is derived from an EMBL/GenBank/DDBJ whole genome shotgun (WGS) entry which is preliminary data.</text>
</comment>
<proteinExistence type="predicted"/>
<dbReference type="PANTHER" id="PTHR12393">
    <property type="entry name" value="SPHINGOMYELIN PHOSPHODIESTERASE RELATED"/>
    <property type="match status" value="1"/>
</dbReference>
<dbReference type="GO" id="GO:0046513">
    <property type="term" value="P:ceramide biosynthetic process"/>
    <property type="evidence" value="ECO:0007669"/>
    <property type="project" value="TreeGrafter"/>
</dbReference>
<feature type="region of interest" description="Disordered" evidence="1">
    <location>
        <begin position="1"/>
        <end position="38"/>
    </location>
</feature>
<keyword evidence="3" id="KW-1185">Reference proteome</keyword>
<dbReference type="SUPFAM" id="SSF140860">
    <property type="entry name" value="Pseudo ankyrin repeat-like"/>
    <property type="match status" value="1"/>
</dbReference>